<dbReference type="EMBL" id="JAEPRC010000100">
    <property type="protein sequence ID" value="KAG2209111.1"/>
    <property type="molecule type" value="Genomic_DNA"/>
</dbReference>
<gene>
    <name evidence="4" type="ORF">INT46_006275</name>
</gene>
<organism evidence="4 5">
    <name type="scientific">Mucor plumbeus</name>
    <dbReference type="NCBI Taxonomy" id="97098"/>
    <lineage>
        <taxon>Eukaryota</taxon>
        <taxon>Fungi</taxon>
        <taxon>Fungi incertae sedis</taxon>
        <taxon>Mucoromycota</taxon>
        <taxon>Mucoromycotina</taxon>
        <taxon>Mucoromycetes</taxon>
        <taxon>Mucorales</taxon>
        <taxon>Mucorineae</taxon>
        <taxon>Mucoraceae</taxon>
        <taxon>Mucor</taxon>
    </lineage>
</organism>
<name>A0A8H7RDD5_9FUNG</name>
<dbReference type="InterPro" id="IPR015525">
    <property type="entry name" value="BRCA2"/>
</dbReference>
<dbReference type="InterPro" id="IPR015252">
    <property type="entry name" value="BRCA2_hlx"/>
</dbReference>
<dbReference type="SUPFAM" id="SSF81872">
    <property type="entry name" value="BRCA2 helical domain"/>
    <property type="match status" value="1"/>
</dbReference>
<feature type="domain" description="BRCA2 OB1" evidence="2">
    <location>
        <begin position="543"/>
        <end position="661"/>
    </location>
</feature>
<dbReference type="PANTHER" id="PTHR11289:SF0">
    <property type="entry name" value="BREAST CANCER TYPE 2 SUSCEPTIBILITY PROTEIN"/>
    <property type="match status" value="1"/>
</dbReference>
<evidence type="ECO:0000313" key="4">
    <source>
        <dbReference type="EMBL" id="KAG2209111.1"/>
    </source>
</evidence>
<reference evidence="4" key="1">
    <citation type="submission" date="2020-12" db="EMBL/GenBank/DDBJ databases">
        <title>Metabolic potential, ecology and presence of endohyphal bacteria is reflected in genomic diversity of Mucoromycotina.</title>
        <authorList>
            <person name="Muszewska A."/>
            <person name="Okrasinska A."/>
            <person name="Steczkiewicz K."/>
            <person name="Drgas O."/>
            <person name="Orlowska M."/>
            <person name="Perlinska-Lenart U."/>
            <person name="Aleksandrzak-Piekarczyk T."/>
            <person name="Szatraj K."/>
            <person name="Zielenkiewicz U."/>
            <person name="Pilsyk S."/>
            <person name="Malc E."/>
            <person name="Mieczkowski P."/>
            <person name="Kruszewska J.S."/>
            <person name="Biernat P."/>
            <person name="Pawlowska J."/>
        </authorList>
    </citation>
    <scope>NUCLEOTIDE SEQUENCE</scope>
    <source>
        <strain evidence="4">CBS 226.32</strain>
    </source>
</reference>
<accession>A0A8H7RDD5</accession>
<keyword evidence="5" id="KW-1185">Reference proteome</keyword>
<dbReference type="GO" id="GO:0006355">
    <property type="term" value="P:regulation of DNA-templated transcription"/>
    <property type="evidence" value="ECO:0007669"/>
    <property type="project" value="TreeGrafter"/>
</dbReference>
<dbReference type="Proteomes" id="UP000650833">
    <property type="component" value="Unassembled WGS sequence"/>
</dbReference>
<sequence length="990" mass="113118">MSFFMDDHDEFEDDWDDFTPSVQDTLYENLETIENNAAAKLESVQDIDDKDGDFDVFLDELFDIPFKSKEKAKKQTPLSEICVNKQHKNILGIQSKENIIDKCPLVYDSQDESIWSNVDIDLISNMEADSKYNINNQNEIQTTDTPIPPLSVKYENQTHVMEGFATASGKALKPVSKEAKKIALALFRDEECKEKMPITMGFATASGKPLKPPSKKAQKEALSLLEKVDDEINVDLDHLNGIKPTSEKFLDRPSRAIMEMTSKVFEKDNEMNAGQKPQGTKRLFSQSPDSEFKYESVLNKYGGFQMGNSKKSISISSNAKREAISMFENDSTVPNSPKSVSIVPEITSKQVVNNTPLNSSTKNDENPSIPIQSKRSKRVKTIKKQNKPFKSPIIHSNIELTKAAINNKSNTKSKGQPVFNLTPPRCRYKLSSLGKPLSYNKQQLDSRNIPSEIIDMTINKAQEYKFQGSWGWKEAQLSMVESNCVSSRLTAAWVQNHYKLIVWKVACLIRSYPDQFEDQWQIKSILNQLLYRYEREVNMGQRPVLRKILEQDDNSVKHMILVITDIIETKNSSFYNTSTKYRLLLSDGWYQVLSCIDLRMEHAITKNKLKIGHKLSICGAQIIGDKTAQSPLSIKNNDTMLSITSNGCLPARWDEKLGYHKRKLMIRSIPTIFDDGGTVTAIDIIVCRKLPILYSESLSNGTTITRTAKEEEDALRTIESFSGYRGLERQQSYALPNFRANHKSNNAPHLDRTVSEPKNIEERRVSGYFKVRVCDALYGSEQPWATLLLSNANELNHMDIVEGNRFKVFFVQPYHPKNKKYHGLDLKTTRMTRWEPAPPSTTKNSYIPRFLSLCADIRNQDRSSDFDLVVYVLQTGSPTMENLNGRKLWYQTLLVTDKSQGVCRVEFRLPLNHFPDITGHFIGLANVRFDLYDTKYDITCLKATDETEVITKLSSSAEYLQKGLIELREWVEQHHHCIKSIENRVQETFY</sequence>
<dbReference type="GO" id="GO:0000724">
    <property type="term" value="P:double-strand break repair via homologous recombination"/>
    <property type="evidence" value="ECO:0007669"/>
    <property type="project" value="InterPro"/>
</dbReference>
<feature type="region of interest" description="Disordered" evidence="1">
    <location>
        <begin position="353"/>
        <end position="376"/>
    </location>
</feature>
<dbReference type="InterPro" id="IPR015187">
    <property type="entry name" value="BRCA2_OB_1"/>
</dbReference>
<dbReference type="PANTHER" id="PTHR11289">
    <property type="entry name" value="BREAST CANCER TYPE 2 SUSCEPTIBILITY PROTEIN BRCA2"/>
    <property type="match status" value="1"/>
</dbReference>
<evidence type="ECO:0000259" key="2">
    <source>
        <dbReference type="Pfam" id="PF09103"/>
    </source>
</evidence>
<dbReference type="Gene3D" id="2.40.50.140">
    <property type="entry name" value="Nucleic acid-binding proteins"/>
    <property type="match status" value="3"/>
</dbReference>
<evidence type="ECO:0000313" key="5">
    <source>
        <dbReference type="Proteomes" id="UP000650833"/>
    </source>
</evidence>
<dbReference type="SUPFAM" id="SSF50249">
    <property type="entry name" value="Nucleic acid-binding proteins"/>
    <property type="match status" value="2"/>
</dbReference>
<protein>
    <submittedName>
        <fullName evidence="4">Uncharacterized protein</fullName>
    </submittedName>
</protein>
<proteinExistence type="predicted"/>
<feature type="domain" description="Breast cancer type 2 susceptibility protein helical" evidence="3">
    <location>
        <begin position="468"/>
        <end position="538"/>
    </location>
</feature>
<dbReference type="OrthoDB" id="21095at2759"/>
<dbReference type="Pfam" id="PF09169">
    <property type="entry name" value="BRCA-2_helical"/>
    <property type="match status" value="1"/>
</dbReference>
<evidence type="ECO:0000256" key="1">
    <source>
        <dbReference type="SAM" id="MobiDB-lite"/>
    </source>
</evidence>
<evidence type="ECO:0000259" key="3">
    <source>
        <dbReference type="Pfam" id="PF09169"/>
    </source>
</evidence>
<comment type="caution">
    <text evidence="4">The sequence shown here is derived from an EMBL/GenBank/DDBJ whole genome shotgun (WGS) entry which is preliminary data.</text>
</comment>
<dbReference type="InterPro" id="IPR036315">
    <property type="entry name" value="BRCA2_hlx_sf"/>
</dbReference>
<dbReference type="AlphaFoldDB" id="A0A8H7RDD5"/>
<dbReference type="InterPro" id="IPR012340">
    <property type="entry name" value="NA-bd_OB-fold"/>
</dbReference>
<dbReference type="Pfam" id="PF09103">
    <property type="entry name" value="BRCA-2_OB1"/>
    <property type="match status" value="1"/>
</dbReference>